<accession>A0A1V6PLS1</accession>
<dbReference type="GO" id="GO:0006303">
    <property type="term" value="P:double-strand break repair via nonhomologous end joining"/>
    <property type="evidence" value="ECO:0007669"/>
    <property type="project" value="TreeGrafter"/>
</dbReference>
<evidence type="ECO:0000256" key="2">
    <source>
        <dbReference type="ARBA" id="ARBA00022763"/>
    </source>
</evidence>
<evidence type="ECO:0000256" key="4">
    <source>
        <dbReference type="ARBA" id="ARBA00023204"/>
    </source>
</evidence>
<dbReference type="EMBL" id="MDYL01000002">
    <property type="protein sequence ID" value="OQD77958.1"/>
    <property type="molecule type" value="Genomic_DNA"/>
</dbReference>
<evidence type="ECO:0000313" key="11">
    <source>
        <dbReference type="EMBL" id="OQD77958.1"/>
    </source>
</evidence>
<dbReference type="OrthoDB" id="2155935at2759"/>
<dbReference type="InterPro" id="IPR053829">
    <property type="entry name" value="XLF-like_CC"/>
</dbReference>
<comment type="similarity">
    <text evidence="6">Belongs to the XRCC4-XLF family. XLF subfamily.</text>
</comment>
<dbReference type="Pfam" id="PF21928">
    <property type="entry name" value="XLF_CC"/>
    <property type="match status" value="1"/>
</dbReference>
<evidence type="ECO:0000259" key="10">
    <source>
        <dbReference type="Pfam" id="PF21928"/>
    </source>
</evidence>
<dbReference type="InterPro" id="IPR015381">
    <property type="entry name" value="XLF-like_N"/>
</dbReference>
<feature type="domain" description="XLF-like N-terminal" evidence="9">
    <location>
        <begin position="4"/>
        <end position="118"/>
    </location>
</feature>
<keyword evidence="12" id="KW-1185">Reference proteome</keyword>
<dbReference type="GO" id="GO:0045027">
    <property type="term" value="F:DNA end binding"/>
    <property type="evidence" value="ECO:0007669"/>
    <property type="project" value="TreeGrafter"/>
</dbReference>
<name>A0A1V6PLS1_PENDC</name>
<feature type="compositionally biased region" description="Basic and acidic residues" evidence="8">
    <location>
        <begin position="476"/>
        <end position="494"/>
    </location>
</feature>
<keyword evidence="5" id="KW-0539">Nucleus</keyword>
<feature type="compositionally biased region" description="Basic and acidic residues" evidence="8">
    <location>
        <begin position="507"/>
        <end position="525"/>
    </location>
</feature>
<dbReference type="GO" id="GO:0032807">
    <property type="term" value="C:DNA ligase IV complex"/>
    <property type="evidence" value="ECO:0007669"/>
    <property type="project" value="TreeGrafter"/>
</dbReference>
<keyword evidence="3" id="KW-0238">DNA-binding</keyword>
<protein>
    <recommendedName>
        <fullName evidence="7">Non-homologous end-joining factor 1</fullName>
    </recommendedName>
</protein>
<feature type="compositionally biased region" description="Polar residues" evidence="8">
    <location>
        <begin position="417"/>
        <end position="431"/>
    </location>
</feature>
<feature type="domain" description="XLF-like coiled-coil region" evidence="10">
    <location>
        <begin position="122"/>
        <end position="174"/>
    </location>
</feature>
<dbReference type="PANTHER" id="PTHR32235:SF1">
    <property type="entry name" value="NON-HOMOLOGOUS END-JOINING FACTOR 1"/>
    <property type="match status" value="1"/>
</dbReference>
<evidence type="ECO:0000256" key="6">
    <source>
        <dbReference type="ARBA" id="ARBA00025747"/>
    </source>
</evidence>
<organism evidence="11 12">
    <name type="scientific">Penicillium decumbens</name>
    <dbReference type="NCBI Taxonomy" id="69771"/>
    <lineage>
        <taxon>Eukaryota</taxon>
        <taxon>Fungi</taxon>
        <taxon>Dikarya</taxon>
        <taxon>Ascomycota</taxon>
        <taxon>Pezizomycotina</taxon>
        <taxon>Eurotiomycetes</taxon>
        <taxon>Eurotiomycetidae</taxon>
        <taxon>Eurotiales</taxon>
        <taxon>Aspergillaceae</taxon>
        <taxon>Penicillium</taxon>
    </lineage>
</organism>
<evidence type="ECO:0000256" key="7">
    <source>
        <dbReference type="ARBA" id="ARBA00044529"/>
    </source>
</evidence>
<comment type="caution">
    <text evidence="11">The sequence shown here is derived from an EMBL/GenBank/DDBJ whole genome shotgun (WGS) entry which is preliminary data.</text>
</comment>
<keyword evidence="4" id="KW-0234">DNA repair</keyword>
<gene>
    <name evidence="11" type="ORF">PENDEC_c002G06388</name>
</gene>
<dbReference type="AlphaFoldDB" id="A0A1V6PLS1"/>
<dbReference type="CDD" id="cd22285">
    <property type="entry name" value="HD_XLF_N"/>
    <property type="match status" value="1"/>
</dbReference>
<evidence type="ECO:0000256" key="3">
    <source>
        <dbReference type="ARBA" id="ARBA00023125"/>
    </source>
</evidence>
<comment type="subcellular location">
    <subcellularLocation>
        <location evidence="1">Nucleus</location>
    </subcellularLocation>
</comment>
<evidence type="ECO:0000256" key="5">
    <source>
        <dbReference type="ARBA" id="ARBA00023242"/>
    </source>
</evidence>
<feature type="compositionally biased region" description="Pro residues" evidence="8">
    <location>
        <begin position="369"/>
        <end position="385"/>
    </location>
</feature>
<evidence type="ECO:0000256" key="1">
    <source>
        <dbReference type="ARBA" id="ARBA00004123"/>
    </source>
</evidence>
<feature type="region of interest" description="Disordered" evidence="8">
    <location>
        <begin position="260"/>
        <end position="539"/>
    </location>
</feature>
<dbReference type="PANTHER" id="PTHR32235">
    <property type="entry name" value="NON-HOMOLOGOUS END-JOINING FACTOR 1"/>
    <property type="match status" value="1"/>
</dbReference>
<dbReference type="Pfam" id="PF09302">
    <property type="entry name" value="XLF"/>
    <property type="match status" value="1"/>
</dbReference>
<keyword evidence="2" id="KW-0227">DNA damage</keyword>
<sequence>MSSEWHRLCISGDLPPLLFQYTWNRKGYELYVTDLTSIWSEQLPHKAIVKRAEEIATTIDPSEGTEQLEVFLSKIGEALRGDGGNATLHRGSQADSIELTTNTKLPSPLKPLRWSLYLMKEPSSAFTSQVLLPLLRDEASWESRQRTLLDQLKQKDWVLAKLFDKVEALQIDLTTVFPAVSGLRLGRKGSTRSEAARFIKGVAPFDEQAWLAETGSSPAATPGLAINLAHELLGSDNSRGLDGLRPLPDKWWNTLQRRPASFAQEDESEAQPISQKGASANPSQLDLDQHSDVTAESEDDEFQRQATPPQLKAQETKPAISPPNARTKKKSPSPQPSELRADEATASGSESDRDSNTGPAPRQKRTPDISPPSKPATPPLQPSTPPKKAKGGLGVIGGKKKKEEIEQRPPSPPPKPAQNSECAHSSPTQTKRPTKLGMIGGKSKAKASGLSEAPSQTQPDIRSPDHARPPSTADIDDSRKSQETATRKVQKEESPIAEASAAPDMKPLTEAEKADRKREELKRQLEAQSKAPTKKKRRF</sequence>
<evidence type="ECO:0000256" key="8">
    <source>
        <dbReference type="SAM" id="MobiDB-lite"/>
    </source>
</evidence>
<proteinExistence type="inferred from homology"/>
<dbReference type="STRING" id="69771.A0A1V6PLS1"/>
<dbReference type="Gene3D" id="2.170.210.10">
    <property type="entry name" value="DNA double-strand break repair and VJ recombination XRCC4, N-terminal"/>
    <property type="match status" value="1"/>
</dbReference>
<evidence type="ECO:0000313" key="12">
    <source>
        <dbReference type="Proteomes" id="UP000191522"/>
    </source>
</evidence>
<feature type="compositionally biased region" description="Polar residues" evidence="8">
    <location>
        <begin position="271"/>
        <end position="286"/>
    </location>
</feature>
<reference evidence="12" key="1">
    <citation type="journal article" date="2017" name="Nat. Microbiol.">
        <title>Global analysis of biosynthetic gene clusters reveals vast potential of secondary metabolite production in Penicillium species.</title>
        <authorList>
            <person name="Nielsen J.C."/>
            <person name="Grijseels S."/>
            <person name="Prigent S."/>
            <person name="Ji B."/>
            <person name="Dainat J."/>
            <person name="Nielsen K.F."/>
            <person name="Frisvad J.C."/>
            <person name="Workman M."/>
            <person name="Nielsen J."/>
        </authorList>
    </citation>
    <scope>NUCLEOTIDE SEQUENCE [LARGE SCALE GENOMIC DNA]</scope>
    <source>
        <strain evidence="12">IBT 11843</strain>
    </source>
</reference>
<evidence type="ECO:0000259" key="9">
    <source>
        <dbReference type="Pfam" id="PF09302"/>
    </source>
</evidence>
<dbReference type="Proteomes" id="UP000191522">
    <property type="component" value="Unassembled WGS sequence"/>
</dbReference>
<dbReference type="InterPro" id="IPR038051">
    <property type="entry name" value="XRCC4-like_N_sf"/>
</dbReference>
<dbReference type="InterPro" id="IPR052287">
    <property type="entry name" value="NHEJ_factor"/>
</dbReference>
<dbReference type="OMA" id="IKGVAPF"/>